<reference evidence="2 3" key="1">
    <citation type="journal article" date="2008" name="Genome Biol.">
        <title>A genomic analysis of the archaeal system Ignicoccus hospitalis-Nanoarchaeum equitans.</title>
        <authorList>
            <person name="Podar M."/>
            <person name="Anderson I."/>
            <person name="Makarova K.S."/>
            <person name="Elkins J.G."/>
            <person name="Ivanova N."/>
            <person name="Wall M.A."/>
            <person name="Lykidis A."/>
            <person name="Mavromatis K."/>
            <person name="Sun H."/>
            <person name="Hudson M.E."/>
            <person name="Chen W."/>
            <person name="Deciu C."/>
            <person name="Hutchison D."/>
            <person name="Eads J.R."/>
            <person name="Anderson A."/>
            <person name="Fernandes F."/>
            <person name="Szeto E."/>
            <person name="Lapidus A."/>
            <person name="Kyrpides N.C."/>
            <person name="Saier M.H.Jr."/>
            <person name="Richardson P.M."/>
            <person name="Rachel R."/>
            <person name="Huber H."/>
            <person name="Eisen J.A."/>
            <person name="Koonin E.V."/>
            <person name="Keller M."/>
            <person name="Stetter K.O."/>
        </authorList>
    </citation>
    <scope>NUCLEOTIDE SEQUENCE [LARGE SCALE GENOMIC DNA]</scope>
    <source>
        <strain evidence="3">KIN4/I / DSM 18386 / JCM 14125</strain>
    </source>
</reference>
<protein>
    <submittedName>
        <fullName evidence="2">Uncharacterized protein</fullName>
    </submittedName>
</protein>
<evidence type="ECO:0000256" key="1">
    <source>
        <dbReference type="SAM" id="MobiDB-lite"/>
    </source>
</evidence>
<dbReference type="Proteomes" id="UP000000262">
    <property type="component" value="Chromosome"/>
</dbReference>
<dbReference type="RefSeq" id="WP_011998046.1">
    <property type="nucleotide sequence ID" value="NC_009776.1"/>
</dbReference>
<dbReference type="KEGG" id="iho:Igni_0010"/>
<accession>A8A8E2</accession>
<dbReference type="GeneID" id="5562201"/>
<dbReference type="EMBL" id="CP000816">
    <property type="protein sequence ID" value="ABU81194.1"/>
    <property type="molecule type" value="Genomic_DNA"/>
</dbReference>
<dbReference type="STRING" id="453591.Igni_0010"/>
<organism evidence="2 3">
    <name type="scientific">Ignicoccus hospitalis (strain KIN4/I / DSM 18386 / JCM 14125)</name>
    <dbReference type="NCBI Taxonomy" id="453591"/>
    <lineage>
        <taxon>Archaea</taxon>
        <taxon>Thermoproteota</taxon>
        <taxon>Thermoprotei</taxon>
        <taxon>Desulfurococcales</taxon>
        <taxon>Desulfurococcaceae</taxon>
        <taxon>Ignicoccus</taxon>
    </lineage>
</organism>
<feature type="region of interest" description="Disordered" evidence="1">
    <location>
        <begin position="1"/>
        <end position="20"/>
    </location>
</feature>
<proteinExistence type="predicted"/>
<sequence length="143" mass="16854">MMEENEVHEAEIVAEEDEERVEDDEVVIAYPQSDVKMDEEEALIIAYDSLKWLSKLEKLEKILREELVVKPWMSDVINDELREVRREVERTLWRLGRALSSVKLEGEVPQELINRAREAARGSEPKGPTRPWLIVELLRRYKV</sequence>
<evidence type="ECO:0000313" key="3">
    <source>
        <dbReference type="Proteomes" id="UP000000262"/>
    </source>
</evidence>
<gene>
    <name evidence="2" type="ordered locus">Igni_0010</name>
</gene>
<dbReference type="AlphaFoldDB" id="A8A8E2"/>
<feature type="compositionally biased region" description="Basic and acidic residues" evidence="1">
    <location>
        <begin position="1"/>
        <end position="11"/>
    </location>
</feature>
<keyword evidence="3" id="KW-1185">Reference proteome</keyword>
<evidence type="ECO:0000313" key="2">
    <source>
        <dbReference type="EMBL" id="ABU81194.1"/>
    </source>
</evidence>
<name>A8A8E2_IGNH4</name>
<dbReference type="HOGENOM" id="CLU_1801666_0_0_2"/>